<dbReference type="AlphaFoldDB" id="A0AAW9DM11"/>
<evidence type="ECO:0000313" key="3">
    <source>
        <dbReference type="EMBL" id="MDX5929745.1"/>
    </source>
</evidence>
<dbReference type="GO" id="GO:1902201">
    <property type="term" value="P:negative regulation of bacterial-type flagellum-dependent cell motility"/>
    <property type="evidence" value="ECO:0007669"/>
    <property type="project" value="TreeGrafter"/>
</dbReference>
<evidence type="ECO:0000256" key="1">
    <source>
        <dbReference type="ARBA" id="ARBA00012528"/>
    </source>
</evidence>
<reference evidence="3 4" key="1">
    <citation type="submission" date="2023-11" db="EMBL/GenBank/DDBJ databases">
        <title>MicrobeMod: A computational toolkit for identifying prokaryotic methylation and restriction-modification with nanopore sequencing.</title>
        <authorList>
            <person name="Crits-Christoph A."/>
            <person name="Kang S.C."/>
            <person name="Lee H."/>
            <person name="Ostrov N."/>
        </authorList>
    </citation>
    <scope>NUCLEOTIDE SEQUENCE [LARGE SCALE GENOMIC DNA]</scope>
    <source>
        <strain evidence="3 4">DSMZ 700</strain>
    </source>
</reference>
<dbReference type="EC" id="2.7.7.65" evidence="1"/>
<dbReference type="InterPro" id="IPR043128">
    <property type="entry name" value="Rev_trsase/Diguanyl_cyclase"/>
</dbReference>
<name>A0AAW9DM11_ACIAO</name>
<proteinExistence type="predicted"/>
<evidence type="ECO:0000259" key="2">
    <source>
        <dbReference type="PROSITE" id="PS50887"/>
    </source>
</evidence>
<accession>A0AAW9DM11</accession>
<dbReference type="EMBL" id="JAWXYB010000018">
    <property type="protein sequence ID" value="MDX5929745.1"/>
    <property type="molecule type" value="Genomic_DNA"/>
</dbReference>
<protein>
    <recommendedName>
        <fullName evidence="1">diguanylate cyclase</fullName>
        <ecNumber evidence="1">2.7.7.65</ecNumber>
    </recommendedName>
</protein>
<dbReference type="PANTHER" id="PTHR45138">
    <property type="entry name" value="REGULATORY COMPONENTS OF SENSORY TRANSDUCTION SYSTEM"/>
    <property type="match status" value="1"/>
</dbReference>
<dbReference type="PANTHER" id="PTHR45138:SF2">
    <property type="entry name" value="DIGUANYLATE CYCLASE VDCA"/>
    <property type="match status" value="1"/>
</dbReference>
<evidence type="ECO:0000313" key="4">
    <source>
        <dbReference type="Proteomes" id="UP001279553"/>
    </source>
</evidence>
<dbReference type="RefSeq" id="WP_319612755.1">
    <property type="nucleotide sequence ID" value="NZ_JAWXYB010000018.1"/>
</dbReference>
<dbReference type="GO" id="GO:0043709">
    <property type="term" value="P:cell adhesion involved in single-species biofilm formation"/>
    <property type="evidence" value="ECO:0007669"/>
    <property type="project" value="TreeGrafter"/>
</dbReference>
<dbReference type="InterPro" id="IPR050469">
    <property type="entry name" value="Diguanylate_Cyclase"/>
</dbReference>
<dbReference type="CDD" id="cd01949">
    <property type="entry name" value="GGDEF"/>
    <property type="match status" value="1"/>
</dbReference>
<gene>
    <name evidence="3" type="ORF">SIL87_03055</name>
</gene>
<sequence length="357" mass="39182">MDTDAQTILSDIRNISARAIAFLAEHDILPSPDNYSVAFSYIEGRSLDLVQSMRQLLKNGKRLTDLDLCSIDCNRPSMPQQVCHTSVNQELQAVVETLLNNINEAGEGMSRFGEALQTNLGSLQDVPPPVALHIIAASMLASTRTIMAQNAVLQSRLQTTLAETVSLRDQLDQRRQDALLDPLTGLFNRRALNDHTAETLSESSNQSVCIIIVDIDHFKKINDNYGHLVGDVYIQNVAAIIKSNIRVEQTAYRFGGEEFVVLAPGATRDIAIKTGEKIRKALSKMRLRRNSENTDLLPISASIGIAELIPGESGAQLFARADHALYNAKHRGRNCTVVDLPRVAGGTPNFSDITSRP</sequence>
<keyword evidence="3" id="KW-0548">Nucleotidyltransferase</keyword>
<dbReference type="Proteomes" id="UP001279553">
    <property type="component" value="Unassembled WGS sequence"/>
</dbReference>
<dbReference type="NCBIfam" id="TIGR00254">
    <property type="entry name" value="GGDEF"/>
    <property type="match status" value="1"/>
</dbReference>
<dbReference type="PROSITE" id="PS50887">
    <property type="entry name" value="GGDEF"/>
    <property type="match status" value="1"/>
</dbReference>
<dbReference type="SUPFAM" id="SSF55073">
    <property type="entry name" value="Nucleotide cyclase"/>
    <property type="match status" value="1"/>
</dbReference>
<dbReference type="InterPro" id="IPR029787">
    <property type="entry name" value="Nucleotide_cyclase"/>
</dbReference>
<keyword evidence="3" id="KW-0808">Transferase</keyword>
<organism evidence="3 4">
    <name type="scientific">Acidiphilium acidophilum</name>
    <name type="common">Thiobacillus acidophilus</name>
    <dbReference type="NCBI Taxonomy" id="76588"/>
    <lineage>
        <taxon>Bacteria</taxon>
        <taxon>Pseudomonadati</taxon>
        <taxon>Pseudomonadota</taxon>
        <taxon>Alphaproteobacteria</taxon>
        <taxon>Acetobacterales</taxon>
        <taxon>Acidocellaceae</taxon>
        <taxon>Acidiphilium</taxon>
    </lineage>
</organism>
<dbReference type="GO" id="GO:0005886">
    <property type="term" value="C:plasma membrane"/>
    <property type="evidence" value="ECO:0007669"/>
    <property type="project" value="TreeGrafter"/>
</dbReference>
<dbReference type="FunFam" id="3.30.70.270:FF:000001">
    <property type="entry name" value="Diguanylate cyclase domain protein"/>
    <property type="match status" value="1"/>
</dbReference>
<dbReference type="SMART" id="SM00267">
    <property type="entry name" value="GGDEF"/>
    <property type="match status" value="1"/>
</dbReference>
<dbReference type="Gene3D" id="3.30.70.270">
    <property type="match status" value="1"/>
</dbReference>
<dbReference type="Pfam" id="PF00990">
    <property type="entry name" value="GGDEF"/>
    <property type="match status" value="1"/>
</dbReference>
<dbReference type="GO" id="GO:0052621">
    <property type="term" value="F:diguanylate cyclase activity"/>
    <property type="evidence" value="ECO:0007669"/>
    <property type="project" value="UniProtKB-EC"/>
</dbReference>
<comment type="caution">
    <text evidence="3">The sequence shown here is derived from an EMBL/GenBank/DDBJ whole genome shotgun (WGS) entry which is preliminary data.</text>
</comment>
<keyword evidence="4" id="KW-1185">Reference proteome</keyword>
<dbReference type="InterPro" id="IPR000160">
    <property type="entry name" value="GGDEF_dom"/>
</dbReference>
<feature type="domain" description="GGDEF" evidence="2">
    <location>
        <begin position="206"/>
        <end position="341"/>
    </location>
</feature>